<evidence type="ECO:0000313" key="2">
    <source>
        <dbReference type="EMBL" id="MFC7218799.1"/>
    </source>
</evidence>
<evidence type="ECO:0000256" key="1">
    <source>
        <dbReference type="SAM" id="SignalP"/>
    </source>
</evidence>
<gene>
    <name evidence="2" type="ORF">ACFQLX_11545</name>
</gene>
<feature type="signal peptide" evidence="1">
    <location>
        <begin position="1"/>
        <end position="30"/>
    </location>
</feature>
<dbReference type="Proteomes" id="UP001596413">
    <property type="component" value="Unassembled WGS sequence"/>
</dbReference>
<sequence length="173" mass="18666">MRRPVLRSTLVAAVAAASALGVLGTTPASANTTDGYVSGGGDFTNDWDDEGVLSVNSYGSSNATCMWQLILVAEGLLASEQIDGEFEVATYQATKEWQMRYLGADYANGIVGQETFGRADDNLVNSTFGKTGAPYWYEGEQGVVRVWRGNDGRYHFSDAGIDRIAGYDYRTCS</sequence>
<name>A0ABW2GDD1_9ACTN</name>
<feature type="chain" id="PRO_5045378714" evidence="1">
    <location>
        <begin position="31"/>
        <end position="173"/>
    </location>
</feature>
<keyword evidence="3" id="KW-1185">Reference proteome</keyword>
<evidence type="ECO:0000313" key="3">
    <source>
        <dbReference type="Proteomes" id="UP001596413"/>
    </source>
</evidence>
<reference evidence="3" key="1">
    <citation type="journal article" date="2019" name="Int. J. Syst. Evol. Microbiol.">
        <title>The Global Catalogue of Microorganisms (GCM) 10K type strain sequencing project: providing services to taxonomists for standard genome sequencing and annotation.</title>
        <authorList>
            <consortium name="The Broad Institute Genomics Platform"/>
            <consortium name="The Broad Institute Genome Sequencing Center for Infectious Disease"/>
            <person name="Wu L."/>
            <person name="Ma J."/>
        </authorList>
    </citation>
    <scope>NUCLEOTIDE SEQUENCE [LARGE SCALE GENOMIC DNA]</scope>
    <source>
        <strain evidence="3">CGMCC 1.13681</strain>
    </source>
</reference>
<comment type="caution">
    <text evidence="2">The sequence shown here is derived from an EMBL/GenBank/DDBJ whole genome shotgun (WGS) entry which is preliminary data.</text>
</comment>
<keyword evidence="1" id="KW-0732">Signal</keyword>
<dbReference type="EMBL" id="JBHSZO010000015">
    <property type="protein sequence ID" value="MFC7218799.1"/>
    <property type="molecule type" value="Genomic_DNA"/>
</dbReference>
<protein>
    <submittedName>
        <fullName evidence="2">Peptidoglycan-binding protein</fullName>
    </submittedName>
</protein>
<accession>A0ABW2GDD1</accession>
<dbReference type="RefSeq" id="WP_386414252.1">
    <property type="nucleotide sequence ID" value="NZ_JBHSZO010000015.1"/>
</dbReference>
<proteinExistence type="predicted"/>
<organism evidence="2 3">
    <name type="scientific">Streptomyces polyrhachis</name>
    <dbReference type="NCBI Taxonomy" id="1282885"/>
    <lineage>
        <taxon>Bacteria</taxon>
        <taxon>Bacillati</taxon>
        <taxon>Actinomycetota</taxon>
        <taxon>Actinomycetes</taxon>
        <taxon>Kitasatosporales</taxon>
        <taxon>Streptomycetaceae</taxon>
        <taxon>Streptomyces</taxon>
    </lineage>
</organism>